<dbReference type="InterPro" id="IPR011335">
    <property type="entry name" value="Restrct_endonuc-II-like"/>
</dbReference>
<name>A0A6B2KVK3_9NEIS</name>
<dbReference type="AlphaFoldDB" id="A0A6B2KVK3"/>
<organism evidence="7 8">
    <name type="scientific">Crenobacter caeni</name>
    <dbReference type="NCBI Taxonomy" id="2705474"/>
    <lineage>
        <taxon>Bacteria</taxon>
        <taxon>Pseudomonadati</taxon>
        <taxon>Pseudomonadota</taxon>
        <taxon>Betaproteobacteria</taxon>
        <taxon>Neisseriales</taxon>
        <taxon>Neisseriaceae</taxon>
        <taxon>Crenobacter</taxon>
    </lineage>
</organism>
<evidence type="ECO:0000256" key="5">
    <source>
        <dbReference type="ARBA" id="ARBA00023204"/>
    </source>
</evidence>
<proteinExistence type="inferred from homology"/>
<dbReference type="EMBL" id="JAAGAA010000019">
    <property type="protein sequence ID" value="NDV14276.1"/>
    <property type="molecule type" value="Genomic_DNA"/>
</dbReference>
<dbReference type="NCBIfam" id="TIGR00632">
    <property type="entry name" value="vsr"/>
    <property type="match status" value="1"/>
</dbReference>
<dbReference type="EC" id="3.1.-.-" evidence="6"/>
<accession>A0A6B2KVK3</accession>
<dbReference type="CDD" id="cd00221">
    <property type="entry name" value="Vsr"/>
    <property type="match status" value="1"/>
</dbReference>
<reference evidence="7 8" key="1">
    <citation type="submission" date="2020-02" db="EMBL/GenBank/DDBJ databases">
        <authorList>
            <person name="Yang Z."/>
        </authorList>
    </citation>
    <scope>NUCLEOTIDE SEQUENCE [LARGE SCALE GENOMIC DNA]</scope>
    <source>
        <strain evidence="7 8">HX-7-9</strain>
    </source>
</reference>
<comment type="function">
    <text evidence="6">May nick specific sequences that contain T:G mispairs resulting from m5C-deamination.</text>
</comment>
<dbReference type="SUPFAM" id="SSF52980">
    <property type="entry name" value="Restriction endonuclease-like"/>
    <property type="match status" value="1"/>
</dbReference>
<keyword evidence="8" id="KW-1185">Reference proteome</keyword>
<evidence type="ECO:0000256" key="3">
    <source>
        <dbReference type="ARBA" id="ARBA00022763"/>
    </source>
</evidence>
<evidence type="ECO:0000256" key="2">
    <source>
        <dbReference type="ARBA" id="ARBA00022759"/>
    </source>
</evidence>
<dbReference type="GO" id="GO:0016787">
    <property type="term" value="F:hydrolase activity"/>
    <property type="evidence" value="ECO:0007669"/>
    <property type="project" value="UniProtKB-KW"/>
</dbReference>
<sequence>MDRVSASKRSEIMRKVCQKDTSAELAVRKLLFALGYRYRLHDRRLPGTPDVVFPGRKKIIFVHGCFWHGHENCPKARLPKSNIEYWSTKVAKNILRDTQVQEELRQQGWGVLIVWQCQIKAQEELQGRLIAFLS</sequence>
<keyword evidence="1 6" id="KW-0540">Nuclease</keyword>
<evidence type="ECO:0000313" key="8">
    <source>
        <dbReference type="Proteomes" id="UP000482578"/>
    </source>
</evidence>
<evidence type="ECO:0000313" key="7">
    <source>
        <dbReference type="EMBL" id="NDV14276.1"/>
    </source>
</evidence>
<protein>
    <recommendedName>
        <fullName evidence="6">Very short patch repair endonuclease</fullName>
        <ecNumber evidence="6">3.1.-.-</ecNumber>
    </recommendedName>
</protein>
<dbReference type="Gene3D" id="3.40.960.10">
    <property type="entry name" value="VSR Endonuclease"/>
    <property type="match status" value="1"/>
</dbReference>
<dbReference type="PIRSF" id="PIRSF018267">
    <property type="entry name" value="VSR_endonuc"/>
    <property type="match status" value="1"/>
</dbReference>
<comment type="caution">
    <text evidence="7">The sequence shown here is derived from an EMBL/GenBank/DDBJ whole genome shotgun (WGS) entry which is preliminary data.</text>
</comment>
<dbReference type="InterPro" id="IPR004603">
    <property type="entry name" value="DNA_mismatch_endonuc_vsr"/>
</dbReference>
<evidence type="ECO:0000256" key="1">
    <source>
        <dbReference type="ARBA" id="ARBA00022722"/>
    </source>
</evidence>
<evidence type="ECO:0000256" key="4">
    <source>
        <dbReference type="ARBA" id="ARBA00022801"/>
    </source>
</evidence>
<evidence type="ECO:0000256" key="6">
    <source>
        <dbReference type="PIRNR" id="PIRNR018267"/>
    </source>
</evidence>
<gene>
    <name evidence="7" type="primary">vsr</name>
    <name evidence="7" type="ORF">GZH52_16010</name>
</gene>
<dbReference type="Pfam" id="PF03852">
    <property type="entry name" value="Vsr"/>
    <property type="match status" value="1"/>
</dbReference>
<keyword evidence="5 6" id="KW-0234">DNA repair</keyword>
<dbReference type="RefSeq" id="WP_163317932.1">
    <property type="nucleotide sequence ID" value="NZ_JAAGAA010000019.1"/>
</dbReference>
<keyword evidence="4 6" id="KW-0378">Hydrolase</keyword>
<dbReference type="Proteomes" id="UP000482578">
    <property type="component" value="Unassembled WGS sequence"/>
</dbReference>
<keyword evidence="2 6" id="KW-0255">Endonuclease</keyword>
<comment type="similarity">
    <text evidence="6">Belongs to the vsr family.</text>
</comment>
<dbReference type="GO" id="GO:0004519">
    <property type="term" value="F:endonuclease activity"/>
    <property type="evidence" value="ECO:0007669"/>
    <property type="project" value="UniProtKB-KW"/>
</dbReference>
<dbReference type="GO" id="GO:0006298">
    <property type="term" value="P:mismatch repair"/>
    <property type="evidence" value="ECO:0007669"/>
    <property type="project" value="UniProtKB-UniRule"/>
</dbReference>
<keyword evidence="3 6" id="KW-0227">DNA damage</keyword>